<protein>
    <submittedName>
        <fullName evidence="15">Methyl-accepting chemotaxis sensory transducer with Pas/Pac sensor</fullName>
    </submittedName>
</protein>
<feature type="transmembrane region" description="Helical" evidence="12">
    <location>
        <begin position="176"/>
        <end position="195"/>
    </location>
</feature>
<dbReference type="InterPro" id="IPR004090">
    <property type="entry name" value="Chemotax_Me-accpt_rcpt"/>
</dbReference>
<dbReference type="PANTHER" id="PTHR32089:SF74">
    <property type="entry name" value="METHYL-ACCEPTING CHEMOTAXIS PROTEIN AER"/>
    <property type="match status" value="1"/>
</dbReference>
<evidence type="ECO:0000256" key="9">
    <source>
        <dbReference type="ARBA" id="ARBA00023224"/>
    </source>
</evidence>
<dbReference type="InterPro" id="IPR000014">
    <property type="entry name" value="PAS"/>
</dbReference>
<dbReference type="PANTHER" id="PTHR32089">
    <property type="entry name" value="METHYL-ACCEPTING CHEMOTAXIS PROTEIN MCPB"/>
    <property type="match status" value="1"/>
</dbReference>
<keyword evidence="9 11" id="KW-0807">Transducer</keyword>
<keyword evidence="6 12" id="KW-0812">Transmembrane</keyword>
<dbReference type="CDD" id="cd11386">
    <property type="entry name" value="MCP_signal"/>
    <property type="match status" value="1"/>
</dbReference>
<evidence type="ECO:0000256" key="6">
    <source>
        <dbReference type="ARBA" id="ARBA00022692"/>
    </source>
</evidence>
<dbReference type="FunFam" id="3.30.450.20:FF:000046">
    <property type="entry name" value="Aerotaxis sensor receptor"/>
    <property type="match status" value="1"/>
</dbReference>
<dbReference type="Gene3D" id="1.10.287.950">
    <property type="entry name" value="Methyl-accepting chemotaxis protein"/>
    <property type="match status" value="1"/>
</dbReference>
<name>A0A1I6ILB5_9GAMM</name>
<gene>
    <name evidence="15" type="ORF">SAMN05216203_2439</name>
</gene>
<keyword evidence="4" id="KW-0145">Chemotaxis</keyword>
<dbReference type="AlphaFoldDB" id="A0A1I6ILB5"/>
<keyword evidence="3" id="KW-0488">Methylation</keyword>
<comment type="similarity">
    <text evidence="10">Belongs to the methyl-accepting chemotaxis (MCP) protein family.</text>
</comment>
<dbReference type="Gene3D" id="3.30.450.20">
    <property type="entry name" value="PAS domain"/>
    <property type="match status" value="1"/>
</dbReference>
<dbReference type="InterPro" id="IPR004089">
    <property type="entry name" value="MCPsignal_dom"/>
</dbReference>
<dbReference type="SUPFAM" id="SSF55785">
    <property type="entry name" value="PYP-like sensor domain (PAS domain)"/>
    <property type="match status" value="1"/>
</dbReference>
<evidence type="ECO:0000256" key="5">
    <source>
        <dbReference type="ARBA" id="ARBA00022519"/>
    </source>
</evidence>
<organism evidence="15 16">
    <name type="scientific">Marinobacter daqiaonensis</name>
    <dbReference type="NCBI Taxonomy" id="650891"/>
    <lineage>
        <taxon>Bacteria</taxon>
        <taxon>Pseudomonadati</taxon>
        <taxon>Pseudomonadota</taxon>
        <taxon>Gammaproteobacteria</taxon>
        <taxon>Pseudomonadales</taxon>
        <taxon>Marinobacteraceae</taxon>
        <taxon>Marinobacter</taxon>
    </lineage>
</organism>
<dbReference type="SMART" id="SM00283">
    <property type="entry name" value="MA"/>
    <property type="match status" value="1"/>
</dbReference>
<feature type="domain" description="Methyl-accepting transducer" evidence="13">
    <location>
        <begin position="249"/>
        <end position="485"/>
    </location>
</feature>
<evidence type="ECO:0000313" key="16">
    <source>
        <dbReference type="Proteomes" id="UP000198644"/>
    </source>
</evidence>
<dbReference type="PROSITE" id="PS50112">
    <property type="entry name" value="PAS"/>
    <property type="match status" value="1"/>
</dbReference>
<evidence type="ECO:0000259" key="13">
    <source>
        <dbReference type="PROSITE" id="PS50111"/>
    </source>
</evidence>
<evidence type="ECO:0000256" key="7">
    <source>
        <dbReference type="ARBA" id="ARBA00022989"/>
    </source>
</evidence>
<dbReference type="GO" id="GO:0007165">
    <property type="term" value="P:signal transduction"/>
    <property type="evidence" value="ECO:0007669"/>
    <property type="project" value="UniProtKB-KW"/>
</dbReference>
<evidence type="ECO:0000256" key="3">
    <source>
        <dbReference type="ARBA" id="ARBA00022481"/>
    </source>
</evidence>
<reference evidence="15 16" key="1">
    <citation type="submission" date="2016-10" db="EMBL/GenBank/DDBJ databases">
        <authorList>
            <person name="de Groot N.N."/>
        </authorList>
    </citation>
    <scope>NUCLEOTIDE SEQUENCE [LARGE SCALE GENOMIC DNA]</scope>
    <source>
        <strain evidence="15 16">CGMCC 1.9167</strain>
    </source>
</reference>
<evidence type="ECO:0000256" key="2">
    <source>
        <dbReference type="ARBA" id="ARBA00022475"/>
    </source>
</evidence>
<keyword evidence="7 12" id="KW-1133">Transmembrane helix</keyword>
<dbReference type="Pfam" id="PF00015">
    <property type="entry name" value="MCPsignal"/>
    <property type="match status" value="1"/>
</dbReference>
<dbReference type="Pfam" id="PF08447">
    <property type="entry name" value="PAS_3"/>
    <property type="match status" value="1"/>
</dbReference>
<evidence type="ECO:0000256" key="12">
    <source>
        <dbReference type="SAM" id="Phobius"/>
    </source>
</evidence>
<evidence type="ECO:0000256" key="11">
    <source>
        <dbReference type="PROSITE-ProRule" id="PRU00284"/>
    </source>
</evidence>
<evidence type="ECO:0000256" key="4">
    <source>
        <dbReference type="ARBA" id="ARBA00022500"/>
    </source>
</evidence>
<accession>A0A1I6ILB5</accession>
<dbReference type="NCBIfam" id="TIGR00229">
    <property type="entry name" value="sensory_box"/>
    <property type="match status" value="1"/>
</dbReference>
<dbReference type="FunFam" id="1.10.287.950:FF:000001">
    <property type="entry name" value="Methyl-accepting chemotaxis sensory transducer"/>
    <property type="match status" value="1"/>
</dbReference>
<dbReference type="InterPro" id="IPR013655">
    <property type="entry name" value="PAS_fold_3"/>
</dbReference>
<dbReference type="CDD" id="cd00130">
    <property type="entry name" value="PAS"/>
    <property type="match status" value="1"/>
</dbReference>
<dbReference type="OrthoDB" id="5675566at2"/>
<dbReference type="STRING" id="650891.SAMN05216203_2439"/>
<dbReference type="Proteomes" id="UP000198644">
    <property type="component" value="Unassembled WGS sequence"/>
</dbReference>
<dbReference type="InterPro" id="IPR035965">
    <property type="entry name" value="PAS-like_dom_sf"/>
</dbReference>
<dbReference type="GO" id="GO:0004888">
    <property type="term" value="F:transmembrane signaling receptor activity"/>
    <property type="evidence" value="ECO:0007669"/>
    <property type="project" value="InterPro"/>
</dbReference>
<evidence type="ECO:0000256" key="10">
    <source>
        <dbReference type="ARBA" id="ARBA00029447"/>
    </source>
</evidence>
<evidence type="ECO:0000256" key="1">
    <source>
        <dbReference type="ARBA" id="ARBA00004429"/>
    </source>
</evidence>
<evidence type="ECO:0000313" key="15">
    <source>
        <dbReference type="EMBL" id="SFR67461.1"/>
    </source>
</evidence>
<dbReference type="RefSeq" id="WP_092012756.1">
    <property type="nucleotide sequence ID" value="NZ_FOYW01000001.1"/>
</dbReference>
<dbReference type="GO" id="GO:0052131">
    <property type="term" value="P:positive aerotaxis"/>
    <property type="evidence" value="ECO:0007669"/>
    <property type="project" value="UniProtKB-ARBA"/>
</dbReference>
<dbReference type="SUPFAM" id="SSF58104">
    <property type="entry name" value="Methyl-accepting chemotaxis protein (MCP) signaling domain"/>
    <property type="match status" value="1"/>
</dbReference>
<comment type="subcellular location">
    <subcellularLocation>
        <location evidence="1">Cell inner membrane</location>
        <topology evidence="1">Multi-pass membrane protein</topology>
    </subcellularLocation>
</comment>
<keyword evidence="8 12" id="KW-0472">Membrane</keyword>
<keyword evidence="5" id="KW-0997">Cell inner membrane</keyword>
<keyword evidence="16" id="KW-1185">Reference proteome</keyword>
<dbReference type="GO" id="GO:0005886">
    <property type="term" value="C:plasma membrane"/>
    <property type="evidence" value="ECO:0007669"/>
    <property type="project" value="UniProtKB-SubCell"/>
</dbReference>
<dbReference type="PRINTS" id="PR00260">
    <property type="entry name" value="CHEMTRNSDUCR"/>
</dbReference>
<dbReference type="PROSITE" id="PS50111">
    <property type="entry name" value="CHEMOTAXIS_TRANSDUC_2"/>
    <property type="match status" value="1"/>
</dbReference>
<dbReference type="EMBL" id="FOYW01000001">
    <property type="protein sequence ID" value="SFR67461.1"/>
    <property type="molecule type" value="Genomic_DNA"/>
</dbReference>
<feature type="domain" description="PAS" evidence="14">
    <location>
        <begin position="21"/>
        <end position="76"/>
    </location>
</feature>
<keyword evidence="2" id="KW-1003">Cell membrane</keyword>
<sequence length="523" mass="56935">MRNNGPVTQREVTMKPGSRLITITNLKGVITYCNDDFVEISGFSREELLGQAHNIIRHPDMPQAVFKLMWDLLKEGKPFMGVVKNRSKNGDHYWVSAYVTPILEGGKITGYESVRVAPTRAQVARAERLYRRLSQGRPAISVTDRLAAVSRLCWPMVAPLAAGLAALAWGEFWPGVVLMVLGAGLGCALYGMSINSRLSRLLELRPEAFRDPLVARTYTDDSGRFAELGMVLMSEKARIRTALTRIEDRAEDLLRTAREGYELIAESAGAIERQRQETDQTASAMNEMTASIQDVTGTVNRNAADAEQASGLARNGGRLSGEALQAIEQLVSQGTTIGESISRLGESTNRIGEAAQLISDIADQTNLLALNAAIEAARAGEQGRGFAVVADEVRSLAQRTRQSTVSIHEVIERFQGQVEEVMAATRRGEEIGNLGLGRVRETEAALQEIMHTVEGISDSFMSMSATFEEQTQVSDEINQQVVSIASLADTSTEKAGGARAASDTISQHSHSLNDLVARFVTQE</sequence>
<evidence type="ECO:0000256" key="8">
    <source>
        <dbReference type="ARBA" id="ARBA00023136"/>
    </source>
</evidence>
<evidence type="ECO:0000259" key="14">
    <source>
        <dbReference type="PROSITE" id="PS50112"/>
    </source>
</evidence>
<proteinExistence type="inferred from homology"/>